<evidence type="ECO:0000256" key="9">
    <source>
        <dbReference type="ARBA" id="ARBA00022989"/>
    </source>
</evidence>
<evidence type="ECO:0000256" key="6">
    <source>
        <dbReference type="ARBA" id="ARBA00022741"/>
    </source>
</evidence>
<dbReference type="GO" id="GO:0004674">
    <property type="term" value="F:protein serine/threonine kinase activity"/>
    <property type="evidence" value="ECO:0007669"/>
    <property type="project" value="UniProtKB-KW"/>
</dbReference>
<keyword evidence="8 12" id="KW-0067">ATP-binding</keyword>
<dbReference type="GO" id="GO:0005524">
    <property type="term" value="F:ATP binding"/>
    <property type="evidence" value="ECO:0007669"/>
    <property type="project" value="UniProtKB-UniRule"/>
</dbReference>
<dbReference type="PANTHER" id="PTHR27009">
    <property type="entry name" value="RUST RESISTANCE KINASE LR10-RELATED"/>
    <property type="match status" value="1"/>
</dbReference>
<keyword evidence="7" id="KW-0418">Kinase</keyword>
<keyword evidence="17" id="KW-1185">Reference proteome</keyword>
<evidence type="ECO:0000256" key="12">
    <source>
        <dbReference type="PROSITE-ProRule" id="PRU10141"/>
    </source>
</evidence>
<name>A0A3B6FIK9_WHEAT</name>
<evidence type="ECO:0000256" key="8">
    <source>
        <dbReference type="ARBA" id="ARBA00022840"/>
    </source>
</evidence>
<proteinExistence type="predicted"/>
<dbReference type="EnsemblPlants" id="TraesCS3B02G056600.2">
    <property type="protein sequence ID" value="TraesCS3B02G056600.2"/>
    <property type="gene ID" value="TraesCS3B02G056600"/>
</dbReference>
<dbReference type="SMART" id="SM00220">
    <property type="entry name" value="S_TKc"/>
    <property type="match status" value="1"/>
</dbReference>
<dbReference type="InterPro" id="IPR008271">
    <property type="entry name" value="Ser/Thr_kinase_AS"/>
</dbReference>
<keyword evidence="4 13" id="KW-0812">Transmembrane</keyword>
<keyword evidence="11" id="KW-0325">Glycoprotein</keyword>
<dbReference type="Gramene" id="TraesCS3B02G056600.2">
    <property type="protein sequence ID" value="TraesCS3B02G056600.2"/>
    <property type="gene ID" value="TraesCS3B02G056600"/>
</dbReference>
<dbReference type="Gramene" id="TraesNOR3B03G01575220.1">
    <property type="protein sequence ID" value="TraesNOR3B03G01575220.1"/>
    <property type="gene ID" value="TraesNOR3B03G01575220"/>
</dbReference>
<evidence type="ECO:0000259" key="15">
    <source>
        <dbReference type="PROSITE" id="PS50011"/>
    </source>
</evidence>
<dbReference type="PROSITE" id="PS50011">
    <property type="entry name" value="PROTEIN_KINASE_DOM"/>
    <property type="match status" value="1"/>
</dbReference>
<dbReference type="Proteomes" id="UP000019116">
    <property type="component" value="Chromosome 3B"/>
</dbReference>
<dbReference type="GO" id="GO:0030247">
    <property type="term" value="F:polysaccharide binding"/>
    <property type="evidence" value="ECO:0007669"/>
    <property type="project" value="InterPro"/>
</dbReference>
<evidence type="ECO:0000256" key="11">
    <source>
        <dbReference type="ARBA" id="ARBA00023180"/>
    </source>
</evidence>
<dbReference type="OMA" id="DCIATTV"/>
<evidence type="ECO:0000256" key="3">
    <source>
        <dbReference type="ARBA" id="ARBA00022679"/>
    </source>
</evidence>
<sequence length="638" mass="71686">MAKACCFLVLVTVWWRPLMLVAAELQQGEDCSDQKCGNVNISNPFWLYDKDTGRSCSSDPYQDFDVACTNNSYPSLRSTIPFNKGFKIINISYEERNFYAVDLGKLNILQSFNSCLAPFYNTSIKLNRPFTIAPVNLNLILYNCTEKDGAAAAASRDRALAPTRVRCPNEWVVLARAGVPHDPTGNYNNYARKGCAAVVVPVLGSSSGASASDYEQLFSDGFLLTWDPPPHPTIFPRRERRGKKIMVIGMTSAAAAFLFACLYVLIWHRKGKRPWFLLCKKTSSNTEKNYEAMIVSYGSLAPTRYTYSEVLKITSSRNNQLGKGGYGVVFKGRLHDGRLVAVKFLHDCKGNGDEFVNEVMSIGRTSHVNVVSLFGFCLEGSKRALIYEYMPNGSLDQYIYSEHPKEILGWERLYAIAIGIARGLEYLHHSCNTRIVHFDIKPKNILLDKNFSPKIADFGLAKLCHTKESNLSMTGARGTIGFIAPEVHSRTFGVVSTKSDVYSYGMMLLEMVGGRRNVKLIVAKSSEKYFPDWIYDHFAQDDGLQACEVTREIEEIARKMTFIGLWCIQVLPMYRPTITKVLEMFERSLDDLDMPPKQNFCELLESSAHNMDVQSSSSTRSEEISLVNSKILQQSPTL</sequence>
<dbReference type="InterPro" id="IPR017441">
    <property type="entry name" value="Protein_kinase_ATP_BS"/>
</dbReference>
<dbReference type="STRING" id="4565.A0A3B6FIK9"/>
<keyword evidence="5 14" id="KW-0732">Signal</keyword>
<dbReference type="InterPro" id="IPR000719">
    <property type="entry name" value="Prot_kinase_dom"/>
</dbReference>
<dbReference type="Pfam" id="PF00069">
    <property type="entry name" value="Pkinase"/>
    <property type="match status" value="1"/>
</dbReference>
<comment type="subcellular location">
    <subcellularLocation>
        <location evidence="1">Membrane</location>
        <topology evidence="1">Single-pass type I membrane protein</topology>
    </subcellularLocation>
</comment>
<evidence type="ECO:0000256" key="5">
    <source>
        <dbReference type="ARBA" id="ARBA00022729"/>
    </source>
</evidence>
<feature type="binding site" evidence="12">
    <location>
        <position position="343"/>
    </location>
    <ligand>
        <name>ATP</name>
        <dbReference type="ChEBI" id="CHEBI:30616"/>
    </ligand>
</feature>
<dbReference type="InterPro" id="IPR011009">
    <property type="entry name" value="Kinase-like_dom_sf"/>
</dbReference>
<reference evidence="16" key="2">
    <citation type="submission" date="2018-10" db="UniProtKB">
        <authorList>
            <consortium name="EnsemblPlants"/>
        </authorList>
    </citation>
    <scope>IDENTIFICATION</scope>
</reference>
<evidence type="ECO:0000256" key="1">
    <source>
        <dbReference type="ARBA" id="ARBA00004479"/>
    </source>
</evidence>
<dbReference type="InterPro" id="IPR045874">
    <property type="entry name" value="LRK10/LRL21-25-like"/>
</dbReference>
<dbReference type="SUPFAM" id="SSF56112">
    <property type="entry name" value="Protein kinase-like (PK-like)"/>
    <property type="match status" value="1"/>
</dbReference>
<evidence type="ECO:0000313" key="17">
    <source>
        <dbReference type="Proteomes" id="UP000019116"/>
    </source>
</evidence>
<dbReference type="SMR" id="A0A3B6FIK9"/>
<evidence type="ECO:0000256" key="13">
    <source>
        <dbReference type="SAM" id="Phobius"/>
    </source>
</evidence>
<feature type="signal peptide" evidence="14">
    <location>
        <begin position="1"/>
        <end position="23"/>
    </location>
</feature>
<dbReference type="Gramene" id="TraesLAC3B03G01494880.1">
    <property type="protein sequence ID" value="TraesLAC3B03G01494880.1"/>
    <property type="gene ID" value="TraesLAC3B03G01494880"/>
</dbReference>
<dbReference type="Pfam" id="PF13947">
    <property type="entry name" value="GUB_WAK_bind"/>
    <property type="match status" value="1"/>
</dbReference>
<organism evidence="16">
    <name type="scientific">Triticum aestivum</name>
    <name type="common">Wheat</name>
    <dbReference type="NCBI Taxonomy" id="4565"/>
    <lineage>
        <taxon>Eukaryota</taxon>
        <taxon>Viridiplantae</taxon>
        <taxon>Streptophyta</taxon>
        <taxon>Embryophyta</taxon>
        <taxon>Tracheophyta</taxon>
        <taxon>Spermatophyta</taxon>
        <taxon>Magnoliopsida</taxon>
        <taxon>Liliopsida</taxon>
        <taxon>Poales</taxon>
        <taxon>Poaceae</taxon>
        <taxon>BOP clade</taxon>
        <taxon>Pooideae</taxon>
        <taxon>Triticodae</taxon>
        <taxon>Triticeae</taxon>
        <taxon>Triticinae</taxon>
        <taxon>Triticum</taxon>
    </lineage>
</organism>
<feature type="domain" description="Protein kinase" evidence="15">
    <location>
        <begin position="315"/>
        <end position="589"/>
    </location>
</feature>
<dbReference type="Gramene" id="TraesLDM3B03G01553800.1">
    <property type="protein sequence ID" value="TraesLDM3B03G01553800.1"/>
    <property type="gene ID" value="TraesLDM3B03G01553800"/>
</dbReference>
<dbReference type="PROSITE" id="PS00107">
    <property type="entry name" value="PROTEIN_KINASE_ATP"/>
    <property type="match status" value="1"/>
</dbReference>
<dbReference type="CDD" id="cd14066">
    <property type="entry name" value="STKc_IRAK"/>
    <property type="match status" value="1"/>
</dbReference>
<protein>
    <recommendedName>
        <fullName evidence="15">Protein kinase domain-containing protein</fullName>
    </recommendedName>
</protein>
<dbReference type="Gene3D" id="3.30.200.20">
    <property type="entry name" value="Phosphorylase Kinase, domain 1"/>
    <property type="match status" value="1"/>
</dbReference>
<reference evidence="16" key="1">
    <citation type="submission" date="2018-08" db="EMBL/GenBank/DDBJ databases">
        <authorList>
            <person name="Rossello M."/>
        </authorList>
    </citation>
    <scope>NUCLEOTIDE SEQUENCE [LARGE SCALE GENOMIC DNA]</scope>
    <source>
        <strain evidence="16">cv. Chinese Spring</strain>
    </source>
</reference>
<evidence type="ECO:0000256" key="14">
    <source>
        <dbReference type="SAM" id="SignalP"/>
    </source>
</evidence>
<dbReference type="Gene3D" id="1.10.510.10">
    <property type="entry name" value="Transferase(Phosphotransferase) domain 1"/>
    <property type="match status" value="1"/>
</dbReference>
<evidence type="ECO:0000256" key="10">
    <source>
        <dbReference type="ARBA" id="ARBA00023136"/>
    </source>
</evidence>
<accession>A0A3B6FIK9</accession>
<dbReference type="FunFam" id="3.30.200.20:FF:000178">
    <property type="entry name" value="serine/threonine-protein kinase PBS1-like"/>
    <property type="match status" value="1"/>
</dbReference>
<keyword evidence="6 12" id="KW-0547">Nucleotide-binding</keyword>
<dbReference type="PROSITE" id="PS00108">
    <property type="entry name" value="PROTEIN_KINASE_ST"/>
    <property type="match status" value="1"/>
</dbReference>
<evidence type="ECO:0000256" key="4">
    <source>
        <dbReference type="ARBA" id="ARBA00022692"/>
    </source>
</evidence>
<dbReference type="AlphaFoldDB" id="A0A3B6FIK9"/>
<feature type="chain" id="PRO_5017435361" description="Protein kinase domain-containing protein" evidence="14">
    <location>
        <begin position="24"/>
        <end position="638"/>
    </location>
</feature>
<feature type="transmembrane region" description="Helical" evidence="13">
    <location>
        <begin position="245"/>
        <end position="266"/>
    </location>
</feature>
<keyword evidence="3" id="KW-0808">Transferase</keyword>
<keyword evidence="2" id="KW-0723">Serine/threonine-protein kinase</keyword>
<dbReference type="GO" id="GO:0016020">
    <property type="term" value="C:membrane"/>
    <property type="evidence" value="ECO:0007669"/>
    <property type="project" value="UniProtKB-SubCell"/>
</dbReference>
<dbReference type="InterPro" id="IPR025287">
    <property type="entry name" value="WAK_GUB"/>
</dbReference>
<evidence type="ECO:0000256" key="7">
    <source>
        <dbReference type="ARBA" id="ARBA00022777"/>
    </source>
</evidence>
<dbReference type="Gramene" id="TraesCS3B03G0127100.2">
    <property type="protein sequence ID" value="TraesCS3B03G0127100.2.CDS"/>
    <property type="gene ID" value="TraesCS3B03G0127100"/>
</dbReference>
<evidence type="ECO:0000256" key="2">
    <source>
        <dbReference type="ARBA" id="ARBA00022527"/>
    </source>
</evidence>
<keyword evidence="10 13" id="KW-0472">Membrane</keyword>
<evidence type="ECO:0000313" key="16">
    <source>
        <dbReference type="EnsemblPlants" id="TraesCS3B02G056600.2"/>
    </source>
</evidence>
<dbReference type="FunFam" id="1.10.510.10:FF:000590">
    <property type="entry name" value="PR5-like receptor kinase"/>
    <property type="match status" value="1"/>
</dbReference>
<keyword evidence="9 13" id="KW-1133">Transmembrane helix</keyword>